<accession>A0ABV0D1N2</accession>
<evidence type="ECO:0000256" key="4">
    <source>
        <dbReference type="ARBA" id="ARBA00023136"/>
    </source>
</evidence>
<dbReference type="PRINTS" id="PR01490">
    <property type="entry name" value="RTXTOXIND"/>
</dbReference>
<feature type="transmembrane region" description="Helical" evidence="6">
    <location>
        <begin position="20"/>
        <end position="46"/>
    </location>
</feature>
<dbReference type="RefSeq" id="WP_346786229.1">
    <property type="nucleotide sequence ID" value="NZ_JBDLBR010000009.1"/>
</dbReference>
<evidence type="ECO:0000313" key="9">
    <source>
        <dbReference type="EMBL" id="MEN7538766.1"/>
    </source>
</evidence>
<proteinExistence type="predicted"/>
<dbReference type="InterPro" id="IPR058982">
    <property type="entry name" value="Beta-barrel_AprE"/>
</dbReference>
<organism evidence="9 10">
    <name type="scientific">Aurantiacibacter flavus</name>
    <dbReference type="NCBI Taxonomy" id="3145232"/>
    <lineage>
        <taxon>Bacteria</taxon>
        <taxon>Pseudomonadati</taxon>
        <taxon>Pseudomonadota</taxon>
        <taxon>Alphaproteobacteria</taxon>
        <taxon>Sphingomonadales</taxon>
        <taxon>Erythrobacteraceae</taxon>
        <taxon>Aurantiacibacter</taxon>
    </lineage>
</organism>
<evidence type="ECO:0000256" key="2">
    <source>
        <dbReference type="ARBA" id="ARBA00022692"/>
    </source>
</evidence>
<keyword evidence="5" id="KW-0175">Coiled coil</keyword>
<evidence type="ECO:0000256" key="3">
    <source>
        <dbReference type="ARBA" id="ARBA00022989"/>
    </source>
</evidence>
<dbReference type="Pfam" id="PF26002">
    <property type="entry name" value="Beta-barrel_AprE"/>
    <property type="match status" value="1"/>
</dbReference>
<evidence type="ECO:0000313" key="10">
    <source>
        <dbReference type="Proteomes" id="UP001484535"/>
    </source>
</evidence>
<dbReference type="EMBL" id="JBDLBR010000009">
    <property type="protein sequence ID" value="MEN7538766.1"/>
    <property type="molecule type" value="Genomic_DNA"/>
</dbReference>
<dbReference type="Gene3D" id="2.40.50.100">
    <property type="match status" value="1"/>
</dbReference>
<comment type="subcellular location">
    <subcellularLocation>
        <location evidence="1">Membrane</location>
        <topology evidence="1">Single-pass membrane protein</topology>
    </subcellularLocation>
</comment>
<dbReference type="PANTHER" id="PTHR30386:SF26">
    <property type="entry name" value="TRANSPORT PROTEIN COMB"/>
    <property type="match status" value="1"/>
</dbReference>
<keyword evidence="2 6" id="KW-0812">Transmembrane</keyword>
<keyword evidence="10" id="KW-1185">Reference proteome</keyword>
<evidence type="ECO:0000259" key="7">
    <source>
        <dbReference type="Pfam" id="PF25917"/>
    </source>
</evidence>
<feature type="coiled-coil region" evidence="5">
    <location>
        <begin position="195"/>
        <end position="237"/>
    </location>
</feature>
<keyword evidence="4 6" id="KW-0472">Membrane</keyword>
<reference evidence="9 10" key="1">
    <citation type="submission" date="2024-05" db="EMBL/GenBank/DDBJ databases">
        <authorList>
            <person name="Park S."/>
        </authorList>
    </citation>
    <scope>NUCLEOTIDE SEQUENCE [LARGE SCALE GENOMIC DNA]</scope>
    <source>
        <strain evidence="9 10">DGU5</strain>
    </source>
</reference>
<evidence type="ECO:0000256" key="5">
    <source>
        <dbReference type="SAM" id="Coils"/>
    </source>
</evidence>
<dbReference type="InterPro" id="IPR050739">
    <property type="entry name" value="MFP"/>
</dbReference>
<feature type="domain" description="AprE-like beta-barrel" evidence="8">
    <location>
        <begin position="286"/>
        <end position="380"/>
    </location>
</feature>
<gene>
    <name evidence="9" type="ORF">ABDJ38_16455</name>
</gene>
<evidence type="ECO:0000259" key="8">
    <source>
        <dbReference type="Pfam" id="PF26002"/>
    </source>
</evidence>
<comment type="caution">
    <text evidence="9">The sequence shown here is derived from an EMBL/GenBank/DDBJ whole genome shotgun (WGS) entry which is preliminary data.</text>
</comment>
<dbReference type="InterPro" id="IPR058625">
    <property type="entry name" value="MdtA-like_BSH"/>
</dbReference>
<dbReference type="Proteomes" id="UP001484535">
    <property type="component" value="Unassembled WGS sequence"/>
</dbReference>
<sequence length="403" mass="44571">MKMEYPIDVNASIARERRRFGLPTIGPSGWLIVVIGLGLTGLLIWAANSQIDQMVRARGQVIAEARTQVIQAADNGVLAEMRVTEGQRVREGDLLALMDQNRVSAALDDSQNKVAALKATLARLKAEVYGGALSFPAELDGWPSFRENQTQLYYRRRQALNEGISALRQSRALVQDELDITEPLLAAGDVGQVDVIRLRRSIADLDGQIVNLRNKYFQDAQQEMTKAEEELATQEEMLRERSVVYDFTELRAPHDGQIKKIVTTTIGASLRAGEPVLEILPTASDLIVEAKFKPSDLSDVRVGQTALIKLDAYDPSIYGSLEGEVAYISPDTLTERGPQGQEEVFYRVQIRLPEQPAPPPGRKAITVDAGMTATVEVRTKQRSVLTFLTKPITKTIDDAFGER</sequence>
<dbReference type="Pfam" id="PF25917">
    <property type="entry name" value="BSH_RND"/>
    <property type="match status" value="1"/>
</dbReference>
<evidence type="ECO:0000256" key="1">
    <source>
        <dbReference type="ARBA" id="ARBA00004167"/>
    </source>
</evidence>
<keyword evidence="3 6" id="KW-1133">Transmembrane helix</keyword>
<dbReference type="Gene3D" id="2.40.30.170">
    <property type="match status" value="1"/>
</dbReference>
<feature type="domain" description="Multidrug resistance protein MdtA-like barrel-sandwich hybrid" evidence="7">
    <location>
        <begin position="72"/>
        <end position="275"/>
    </location>
</feature>
<protein>
    <submittedName>
        <fullName evidence="9">HlyD family efflux transporter periplasmic adaptor subunit</fullName>
    </submittedName>
</protein>
<dbReference type="SUPFAM" id="SSF56954">
    <property type="entry name" value="Outer membrane efflux proteins (OEP)"/>
    <property type="match status" value="1"/>
</dbReference>
<dbReference type="SUPFAM" id="SSF111369">
    <property type="entry name" value="HlyD-like secretion proteins"/>
    <property type="match status" value="1"/>
</dbReference>
<name>A0ABV0D1N2_9SPHN</name>
<dbReference type="PANTHER" id="PTHR30386">
    <property type="entry name" value="MEMBRANE FUSION SUBUNIT OF EMRAB-TOLC MULTIDRUG EFFLUX PUMP"/>
    <property type="match status" value="1"/>
</dbReference>
<evidence type="ECO:0000256" key="6">
    <source>
        <dbReference type="SAM" id="Phobius"/>
    </source>
</evidence>